<dbReference type="Gene3D" id="3.10.620.30">
    <property type="match status" value="1"/>
</dbReference>
<evidence type="ECO:0000313" key="4">
    <source>
        <dbReference type="EMBL" id="RFS26421.1"/>
    </source>
</evidence>
<dbReference type="InterPro" id="IPR038765">
    <property type="entry name" value="Papain-like_cys_pep_sf"/>
</dbReference>
<dbReference type="SUPFAM" id="SSF54001">
    <property type="entry name" value="Cysteine proteinases"/>
    <property type="match status" value="1"/>
</dbReference>
<name>A0A3E1YG96_9BACT</name>
<dbReference type="RefSeq" id="WP_116973613.1">
    <property type="nucleotide sequence ID" value="NZ_QPMM01000001.1"/>
</dbReference>
<comment type="caution">
    <text evidence="4">The sequence shown here is derived from an EMBL/GenBank/DDBJ whole genome shotgun (WGS) entry which is preliminary data.</text>
</comment>
<evidence type="ECO:0000313" key="5">
    <source>
        <dbReference type="Proteomes" id="UP000260644"/>
    </source>
</evidence>
<dbReference type="Gene3D" id="2.60.120.1130">
    <property type="match status" value="1"/>
</dbReference>
<feature type="signal peptide" evidence="1">
    <location>
        <begin position="1"/>
        <end position="21"/>
    </location>
</feature>
<feature type="domain" description="Transglutaminase-like" evidence="2">
    <location>
        <begin position="275"/>
        <end position="351"/>
    </location>
</feature>
<gene>
    <name evidence="4" type="ORF">DVR12_01130</name>
</gene>
<proteinExistence type="predicted"/>
<evidence type="ECO:0000256" key="1">
    <source>
        <dbReference type="SAM" id="SignalP"/>
    </source>
</evidence>
<dbReference type="InterPro" id="IPR024618">
    <property type="entry name" value="DUF3857"/>
</dbReference>
<dbReference type="Gene3D" id="2.60.40.3140">
    <property type="match status" value="1"/>
</dbReference>
<dbReference type="OrthoDB" id="8595007at2"/>
<keyword evidence="1" id="KW-0732">Signal</keyword>
<dbReference type="Pfam" id="PF12969">
    <property type="entry name" value="DUF3857"/>
    <property type="match status" value="1"/>
</dbReference>
<protein>
    <submittedName>
        <fullName evidence="4">DUF3857 domain-containing protein</fullName>
    </submittedName>
</protein>
<organism evidence="4 5">
    <name type="scientific">Chitinophaga silvatica</name>
    <dbReference type="NCBI Taxonomy" id="2282649"/>
    <lineage>
        <taxon>Bacteria</taxon>
        <taxon>Pseudomonadati</taxon>
        <taxon>Bacteroidota</taxon>
        <taxon>Chitinophagia</taxon>
        <taxon>Chitinophagales</taxon>
        <taxon>Chitinophagaceae</taxon>
        <taxon>Chitinophaga</taxon>
    </lineage>
</organism>
<dbReference type="AlphaFoldDB" id="A0A3E1YG96"/>
<evidence type="ECO:0000259" key="2">
    <source>
        <dbReference type="Pfam" id="PF01841"/>
    </source>
</evidence>
<feature type="chain" id="PRO_5017546623" evidence="1">
    <location>
        <begin position="22"/>
        <end position="636"/>
    </location>
</feature>
<dbReference type="EMBL" id="QPMM01000001">
    <property type="protein sequence ID" value="RFS26421.1"/>
    <property type="molecule type" value="Genomic_DNA"/>
</dbReference>
<accession>A0A3E1YG96</accession>
<keyword evidence="5" id="KW-1185">Reference proteome</keyword>
<sequence length="636" mass="72338">MSLFFRVICCLIFLLPNFVAASGPNYAVADIPLNLRQNANVVVRLDELEVQIRSLSDMRKTHHYVITILNEEGAEAAEFIVGYDKLSSIRSISGVLYDEYGAQVKRLKNSEIKDYSAVDNSSLMTDNRVKVHSFYYNSYPYTVEYTIEQSSVVTLFLPVWRPQKGYNCSLQHAKLSVETPKDFVLNYKEYLIKDKPQITQNKSTTNYLWELNDIPATKSEYFTSKHYQLLPTVYFGAKEFEYGGIKGDLSSWKTFGDFFYKLDKGRDVLPANIKATVHKLVDGQTDSKEKIKILYEYLQKNYRYIGVQIGVGGMQSMDAESVANKGYGDCKALTNYMMAMLKEVGIPSNPVNIKAGAGDYTIREDFPSWQFNHVILCVPQGNDTTWLECTSQSLPVNYLGEFTDNRYALFIDENNSKLIRTPTYGLKDNLKIRNIDATINEEGDATLKASTLYTGLQQDDLSDRLHALSKEKQLDYLRKNLSFSSYDVTGFEYRELPALIPAIQENLTIQANNYASVTGKRIFIAPNLLSQTNYNLSKNESRKSTIEIKISYREADTVHINLPVGYVPESMPGNVDLSTKFGKYSNQYIVTNNKLVMIRNRENYAGEYPPADYSALVEFYNAISQADKAKIVFVKK</sequence>
<dbReference type="Proteomes" id="UP000260644">
    <property type="component" value="Unassembled WGS sequence"/>
</dbReference>
<dbReference type="InterPro" id="IPR002931">
    <property type="entry name" value="Transglutaminase-like"/>
</dbReference>
<feature type="domain" description="DUF3857" evidence="3">
    <location>
        <begin position="59"/>
        <end position="217"/>
    </location>
</feature>
<dbReference type="Pfam" id="PF01841">
    <property type="entry name" value="Transglut_core"/>
    <property type="match status" value="1"/>
</dbReference>
<evidence type="ECO:0000259" key="3">
    <source>
        <dbReference type="Pfam" id="PF12969"/>
    </source>
</evidence>
<reference evidence="4 5" key="1">
    <citation type="submission" date="2018-07" db="EMBL/GenBank/DDBJ databases">
        <title>Chitinophaga K2CV101002-2 sp. nov., isolated from a monsoon evergreen broad-leaved forest soil.</title>
        <authorList>
            <person name="Lv Y."/>
        </authorList>
    </citation>
    <scope>NUCLEOTIDE SEQUENCE [LARGE SCALE GENOMIC DNA]</scope>
    <source>
        <strain evidence="4 5">GDMCC 1.1288</strain>
    </source>
</reference>